<evidence type="ECO:0000313" key="5">
    <source>
        <dbReference type="EMBL" id="SQA74725.1"/>
    </source>
</evidence>
<evidence type="ECO:0000313" key="6">
    <source>
        <dbReference type="Proteomes" id="UP000217301"/>
    </source>
</evidence>
<dbReference type="SUPFAM" id="SSF56925">
    <property type="entry name" value="OMPA-like"/>
    <property type="match status" value="1"/>
</dbReference>
<keyword evidence="6" id="KW-1185">Reference proteome</keyword>
<dbReference type="KEGG" id="cspu:CGC55_12045"/>
<feature type="chain" id="PRO_5043455259" evidence="2">
    <location>
        <begin position="21"/>
        <end position="215"/>
    </location>
</feature>
<proteinExistence type="predicted"/>
<keyword evidence="1 2" id="KW-0732">Signal</keyword>
<evidence type="ECO:0000256" key="1">
    <source>
        <dbReference type="ARBA" id="ARBA00022729"/>
    </source>
</evidence>
<accession>A0AAX2I8R8</accession>
<reference evidence="4" key="1">
    <citation type="journal article" date="2017" name="Genome Announc.">
        <title>Twelve Complete Reference Genomes of Clinical Isolates in the Capnocytophaga Genus.</title>
        <authorList>
            <person name="Villarma A."/>
            <person name="Gulvik C.A."/>
            <person name="Rowe L.A."/>
            <person name="Sheth M."/>
            <person name="Juieng P."/>
            <person name="Nicholson A.C."/>
            <person name="Loparev V.N."/>
            <person name="McQuiston J.R."/>
        </authorList>
    </citation>
    <scope>NUCLEOTIDE SEQUENCE</scope>
    <source>
        <strain evidence="4">KC1668</strain>
    </source>
</reference>
<feature type="signal peptide" evidence="2">
    <location>
        <begin position="1"/>
        <end position="20"/>
    </location>
</feature>
<dbReference type="RefSeq" id="WP_002680566.1">
    <property type="nucleotide sequence ID" value="NZ_CAJPRX010000011.1"/>
</dbReference>
<evidence type="ECO:0000313" key="4">
    <source>
        <dbReference type="EMBL" id="ATA85179.1"/>
    </source>
</evidence>
<name>A0AAX2I8R8_CAPSP</name>
<reference evidence="5 7" key="3">
    <citation type="submission" date="2018-06" db="EMBL/GenBank/DDBJ databases">
        <authorList>
            <consortium name="Pathogen Informatics"/>
            <person name="Doyle S."/>
        </authorList>
    </citation>
    <scope>NUCLEOTIDE SEQUENCE [LARGE SCALE GENOMIC DNA]</scope>
    <source>
        <strain evidence="5 7">NCTC11653</strain>
    </source>
</reference>
<evidence type="ECO:0000313" key="7">
    <source>
        <dbReference type="Proteomes" id="UP000249902"/>
    </source>
</evidence>
<dbReference type="Pfam" id="PF13505">
    <property type="entry name" value="OMP_b-brl"/>
    <property type="match status" value="1"/>
</dbReference>
<evidence type="ECO:0000259" key="3">
    <source>
        <dbReference type="Pfam" id="PF13505"/>
    </source>
</evidence>
<dbReference type="InterPro" id="IPR027385">
    <property type="entry name" value="Beta-barrel_OMP"/>
</dbReference>
<protein>
    <submittedName>
        <fullName evidence="4">Porin</fullName>
    </submittedName>
</protein>
<dbReference type="InterPro" id="IPR011250">
    <property type="entry name" value="OMP/PagP_B-barrel"/>
</dbReference>
<evidence type="ECO:0000256" key="2">
    <source>
        <dbReference type="SAM" id="SignalP"/>
    </source>
</evidence>
<dbReference type="EMBL" id="CP022385">
    <property type="protein sequence ID" value="ATA85179.1"/>
    <property type="molecule type" value="Genomic_DNA"/>
</dbReference>
<dbReference type="Proteomes" id="UP000217301">
    <property type="component" value="Chromosome"/>
</dbReference>
<dbReference type="Proteomes" id="UP000249902">
    <property type="component" value="Unassembled WGS sequence"/>
</dbReference>
<dbReference type="EMBL" id="UAVP01000003">
    <property type="protein sequence ID" value="SQA74725.1"/>
    <property type="molecule type" value="Genomic_DNA"/>
</dbReference>
<dbReference type="AlphaFoldDB" id="A0AAX2I8R8"/>
<reference evidence="6" key="2">
    <citation type="submission" date="2017-06" db="EMBL/GenBank/DDBJ databases">
        <title>Capnocytophaga spp. assemblies.</title>
        <authorList>
            <person name="Gulvik C.A."/>
        </authorList>
    </citation>
    <scope>NUCLEOTIDE SEQUENCE [LARGE SCALE GENOMIC DNA]</scope>
    <source>
        <strain evidence="6">KC1668</strain>
    </source>
</reference>
<dbReference type="Gene3D" id="2.40.160.20">
    <property type="match status" value="1"/>
</dbReference>
<feature type="domain" description="Outer membrane protein beta-barrel" evidence="3">
    <location>
        <begin position="8"/>
        <end position="215"/>
    </location>
</feature>
<sequence length="215" mass="23450">MRRIITTIAVAIATICTANAQEIKLGARAGVNFATLPSDEVITTVLGTTTTVKTEYGFRTGFHFGAFAEYGFNDKLFLEAGISYSSQGAKLKSIETTTKSPLGTISGKVNVDDTTTILNQLNVPIWLKYDFAGFRPKVGLNFGYLANMKAKTSDKTESVDPDKRFDFGIGIGAEYNLDMGLFFDANFTYGLTNLSNNNDSPLKNRVIQIGVGYKF</sequence>
<organism evidence="5 7">
    <name type="scientific">Capnocytophaga sputigena</name>
    <dbReference type="NCBI Taxonomy" id="1019"/>
    <lineage>
        <taxon>Bacteria</taxon>
        <taxon>Pseudomonadati</taxon>
        <taxon>Bacteroidota</taxon>
        <taxon>Flavobacteriia</taxon>
        <taxon>Flavobacteriales</taxon>
        <taxon>Flavobacteriaceae</taxon>
        <taxon>Capnocytophaga</taxon>
    </lineage>
</organism>
<gene>
    <name evidence="4" type="ORF">CGC55_12045</name>
    <name evidence="5" type="ORF">NCTC11653_00618</name>
</gene>